<dbReference type="EMBL" id="CP017641">
    <property type="protein sequence ID" value="APZ93293.1"/>
    <property type="molecule type" value="Genomic_DNA"/>
</dbReference>
<proteinExistence type="predicted"/>
<dbReference type="AlphaFoldDB" id="A0A1P8WGW3"/>
<protein>
    <submittedName>
        <fullName evidence="2">Protein-disulfide isomerase</fullName>
    </submittedName>
</protein>
<dbReference type="GO" id="GO:0016491">
    <property type="term" value="F:oxidoreductase activity"/>
    <property type="evidence" value="ECO:0007669"/>
    <property type="project" value="InterPro"/>
</dbReference>
<reference evidence="2 3" key="1">
    <citation type="journal article" date="2016" name="Front. Microbiol.">
        <title>Fuerstia marisgermanicae gen. nov., sp. nov., an Unusual Member of the Phylum Planctomycetes from the German Wadden Sea.</title>
        <authorList>
            <person name="Kohn T."/>
            <person name="Heuer A."/>
            <person name="Jogler M."/>
            <person name="Vollmers J."/>
            <person name="Boedeker C."/>
            <person name="Bunk B."/>
            <person name="Rast P."/>
            <person name="Borchert D."/>
            <person name="Glockner I."/>
            <person name="Freese H.M."/>
            <person name="Klenk H.P."/>
            <person name="Overmann J."/>
            <person name="Kaster A.K."/>
            <person name="Rohde M."/>
            <person name="Wiegand S."/>
            <person name="Jogler C."/>
        </authorList>
    </citation>
    <scope>NUCLEOTIDE SEQUENCE [LARGE SCALE GENOMIC DNA]</scope>
    <source>
        <strain evidence="2 3">NH11</strain>
    </source>
</reference>
<dbReference type="OrthoDB" id="9799122at2"/>
<dbReference type="Proteomes" id="UP000187735">
    <property type="component" value="Chromosome"/>
</dbReference>
<accession>A0A1P8WGW3</accession>
<evidence type="ECO:0000259" key="1">
    <source>
        <dbReference type="Pfam" id="PF01323"/>
    </source>
</evidence>
<evidence type="ECO:0000313" key="3">
    <source>
        <dbReference type="Proteomes" id="UP000187735"/>
    </source>
</evidence>
<keyword evidence="3" id="KW-1185">Reference proteome</keyword>
<dbReference type="KEGG" id="fmr:Fuma_02910"/>
<dbReference type="InterPro" id="IPR001853">
    <property type="entry name" value="DSBA-like_thioredoxin_dom"/>
</dbReference>
<gene>
    <name evidence="2" type="ORF">Fuma_02910</name>
</gene>
<dbReference type="PANTHER" id="PTHR13887:SF41">
    <property type="entry name" value="THIOREDOXIN SUPERFAMILY PROTEIN"/>
    <property type="match status" value="1"/>
</dbReference>
<keyword evidence="2" id="KW-0413">Isomerase</keyword>
<dbReference type="Pfam" id="PF01323">
    <property type="entry name" value="DSBA"/>
    <property type="match status" value="1"/>
</dbReference>
<dbReference type="SUPFAM" id="SSF52833">
    <property type="entry name" value="Thioredoxin-like"/>
    <property type="match status" value="1"/>
</dbReference>
<organism evidence="2 3">
    <name type="scientific">Fuerstiella marisgermanici</name>
    <dbReference type="NCBI Taxonomy" id="1891926"/>
    <lineage>
        <taxon>Bacteria</taxon>
        <taxon>Pseudomonadati</taxon>
        <taxon>Planctomycetota</taxon>
        <taxon>Planctomycetia</taxon>
        <taxon>Planctomycetales</taxon>
        <taxon>Planctomycetaceae</taxon>
        <taxon>Fuerstiella</taxon>
    </lineage>
</organism>
<dbReference type="Gene3D" id="3.40.30.10">
    <property type="entry name" value="Glutaredoxin"/>
    <property type="match status" value="1"/>
</dbReference>
<dbReference type="PANTHER" id="PTHR13887">
    <property type="entry name" value="GLUTATHIONE S-TRANSFERASE KAPPA"/>
    <property type="match status" value="1"/>
</dbReference>
<evidence type="ECO:0000313" key="2">
    <source>
        <dbReference type="EMBL" id="APZ93293.1"/>
    </source>
</evidence>
<dbReference type="RefSeq" id="WP_077024776.1">
    <property type="nucleotide sequence ID" value="NZ_CP017641.1"/>
</dbReference>
<name>A0A1P8WGW3_9PLAN</name>
<sequence length="212" mass="23993">MSQALTVDVISDVICPWCYIGKRRLEKAIAAFDRQKEVQVHWHPFQLNPTMPKEGISRKEYRTRKFGSWERSLELDAKVIAVGKEEGIHFAFDKTERTPNTVDAHRLVWLASEYGCQDAVVEALFRTYFTEGHDISSRETLIAVASEAGMDQKTAEVMLTTDNGMDVIANGREMFERLGVTGVPFFVINQKIGLSGAQEPETFLDAFRQSKT</sequence>
<dbReference type="GO" id="GO:0016853">
    <property type="term" value="F:isomerase activity"/>
    <property type="evidence" value="ECO:0007669"/>
    <property type="project" value="UniProtKB-KW"/>
</dbReference>
<dbReference type="CDD" id="cd03024">
    <property type="entry name" value="DsbA_FrnE"/>
    <property type="match status" value="1"/>
</dbReference>
<dbReference type="STRING" id="1891926.Fuma_02910"/>
<dbReference type="InterPro" id="IPR036249">
    <property type="entry name" value="Thioredoxin-like_sf"/>
</dbReference>
<feature type="domain" description="DSBA-like thioredoxin" evidence="1">
    <location>
        <begin position="6"/>
        <end position="207"/>
    </location>
</feature>